<dbReference type="AlphaFoldDB" id="A0A7N0R8D1"/>
<proteinExistence type="predicted"/>
<accession>A0A7N0R8D1</accession>
<evidence type="ECO:0000313" key="1">
    <source>
        <dbReference type="EnsemblPlants" id="Kaladp0001s0134.1.v1.1"/>
    </source>
</evidence>
<organism evidence="1 2">
    <name type="scientific">Kalanchoe fedtschenkoi</name>
    <name type="common">Lavender scallops</name>
    <name type="synonym">South American air plant</name>
    <dbReference type="NCBI Taxonomy" id="63787"/>
    <lineage>
        <taxon>Eukaryota</taxon>
        <taxon>Viridiplantae</taxon>
        <taxon>Streptophyta</taxon>
        <taxon>Embryophyta</taxon>
        <taxon>Tracheophyta</taxon>
        <taxon>Spermatophyta</taxon>
        <taxon>Magnoliopsida</taxon>
        <taxon>eudicotyledons</taxon>
        <taxon>Gunneridae</taxon>
        <taxon>Pentapetalae</taxon>
        <taxon>Saxifragales</taxon>
        <taxon>Crassulaceae</taxon>
        <taxon>Kalanchoe</taxon>
    </lineage>
</organism>
<dbReference type="Gramene" id="Kaladp0001s0134.1.v1.1">
    <property type="protein sequence ID" value="Kaladp0001s0134.1.v1.1"/>
    <property type="gene ID" value="Kaladp0001s0134.v1.1"/>
</dbReference>
<dbReference type="OMA" id="QAPSIQY"/>
<sequence length="115" mass="12579">MDITASGAPTVQYNIPDPSITALVPSPLPFYERLKRHCYGESSPGEFPLAASPSIVLHVLTACNLDPEDLAKLEATCSFFRHPANFAPDFELSISELAALDILSQTHKFCFLQDV</sequence>
<protein>
    <submittedName>
        <fullName evidence="1">Uncharacterized protein</fullName>
    </submittedName>
</protein>
<keyword evidence="2" id="KW-1185">Reference proteome</keyword>
<evidence type="ECO:0000313" key="2">
    <source>
        <dbReference type="Proteomes" id="UP000594263"/>
    </source>
</evidence>
<name>A0A7N0R8D1_KALFE</name>
<dbReference type="EnsemblPlants" id="Kaladp0001s0134.1.v1.1">
    <property type="protein sequence ID" value="Kaladp0001s0134.1.v1.1"/>
    <property type="gene ID" value="Kaladp0001s0134.v1.1"/>
</dbReference>
<dbReference type="Proteomes" id="UP000594263">
    <property type="component" value="Unplaced"/>
</dbReference>
<reference evidence="1" key="1">
    <citation type="submission" date="2021-01" db="UniProtKB">
        <authorList>
            <consortium name="EnsemblPlants"/>
        </authorList>
    </citation>
    <scope>IDENTIFICATION</scope>
</reference>